<evidence type="ECO:0000256" key="4">
    <source>
        <dbReference type="SAM" id="MobiDB-lite"/>
    </source>
</evidence>
<feature type="coiled-coil region" evidence="3">
    <location>
        <begin position="428"/>
        <end position="539"/>
    </location>
</feature>
<evidence type="ECO:0000256" key="1">
    <source>
        <dbReference type="ARBA" id="ARBA00005921"/>
    </source>
</evidence>
<comment type="caution">
    <text evidence="5">The sequence shown here is derived from an EMBL/GenBank/DDBJ whole genome shotgun (WGS) entry which is preliminary data.</text>
</comment>
<proteinExistence type="inferred from homology"/>
<feature type="compositionally biased region" description="Basic and acidic residues" evidence="4">
    <location>
        <begin position="1"/>
        <end position="17"/>
    </location>
</feature>
<evidence type="ECO:0000313" key="6">
    <source>
        <dbReference type="Proteomes" id="UP001279734"/>
    </source>
</evidence>
<dbReference type="PANTHER" id="PTHR31580:SF5">
    <property type="entry name" value="FILAMENT-LIKE PLANT PROTEIN 1-RELATED"/>
    <property type="match status" value="1"/>
</dbReference>
<protein>
    <recommendedName>
        <fullName evidence="7">Filament-like plant protein</fullName>
    </recommendedName>
</protein>
<dbReference type="EMBL" id="BSYO01000002">
    <property type="protein sequence ID" value="GMH00704.1"/>
    <property type="molecule type" value="Genomic_DNA"/>
</dbReference>
<accession>A0AAD3P6G6</accession>
<organism evidence="5 6">
    <name type="scientific">Nepenthes gracilis</name>
    <name type="common">Slender pitcher plant</name>
    <dbReference type="NCBI Taxonomy" id="150966"/>
    <lineage>
        <taxon>Eukaryota</taxon>
        <taxon>Viridiplantae</taxon>
        <taxon>Streptophyta</taxon>
        <taxon>Embryophyta</taxon>
        <taxon>Tracheophyta</taxon>
        <taxon>Spermatophyta</taxon>
        <taxon>Magnoliopsida</taxon>
        <taxon>eudicotyledons</taxon>
        <taxon>Gunneridae</taxon>
        <taxon>Pentapetalae</taxon>
        <taxon>Caryophyllales</taxon>
        <taxon>Nepenthaceae</taxon>
        <taxon>Nepenthes</taxon>
    </lineage>
</organism>
<dbReference type="Pfam" id="PF05911">
    <property type="entry name" value="FPP"/>
    <property type="match status" value="4"/>
</dbReference>
<gene>
    <name evidence="5" type="ORF">Nepgr_002543</name>
</gene>
<evidence type="ECO:0000256" key="2">
    <source>
        <dbReference type="ARBA" id="ARBA00023054"/>
    </source>
</evidence>
<name>A0AAD3P6G6_NEPGR</name>
<feature type="region of interest" description="Disordered" evidence="4">
    <location>
        <begin position="301"/>
        <end position="359"/>
    </location>
</feature>
<sequence length="677" mass="74961">MEERRWLLEGRFSERSPESSVPLSSDSEGRFCDQDVSEGTPNHNTWSAEASNALGIGAGVLDAVLDDSRDENPVKGIPSDRFQNHNNRFATQAISDGGEDNLGVKLLKEKLSAALLSVSLKDDLVKQHARVAEEAVAGWEKAENEVAVVKKQLETIVLQKAALEAQASHFDEALKECVQHLGLTKEGEQKKVNQVVAEKTHEWELIKSKLQDHLAELLTMVEASKVDSSAFMDLKLHNNFVSLEKENAALKMELLYQTEELEVRTIERDLSTRAAETACKQHLESIMKIAKLEAECRRLKAQSHKSPSTNELKSTAASSSCVESLTDSHSDNIEPPNSSDIENHKVNGMEPSESEPSCSDSWAAALMAELDRFKYEKVVSRRSLPSSPFEIDLMDDFAEMERLVSFQQFEHGGYNTESEAAHGLPKADSQLRNELETTICQISEMEEKIDRVEAEKAEIKMALAQSQSCLEKSQVQLIEAEMKLEQLEMELHEANESKQNLESQLNGARSEAQIMCAQNQSLQAQMDKEKALSAEMSAKCQAFEHKFLQNKQELELQQSALINKQMIIKQDGLSLAAGKLAECQKTISSLGNQLKSLATLEDFLIDSASIPGFSGDDFERIGSCLEIIFIKLDMNIGETLTSLLCAASEPTRGRGTKSKIVELVLGANGDSNSDDQQ</sequence>
<dbReference type="InterPro" id="IPR008587">
    <property type="entry name" value="FPP_plant"/>
</dbReference>
<evidence type="ECO:0008006" key="7">
    <source>
        <dbReference type="Google" id="ProtNLM"/>
    </source>
</evidence>
<feature type="region of interest" description="Disordered" evidence="4">
    <location>
        <begin position="1"/>
        <end position="44"/>
    </location>
</feature>
<dbReference type="Proteomes" id="UP001279734">
    <property type="component" value="Unassembled WGS sequence"/>
</dbReference>
<evidence type="ECO:0000313" key="5">
    <source>
        <dbReference type="EMBL" id="GMH00704.1"/>
    </source>
</evidence>
<feature type="compositionally biased region" description="Polar residues" evidence="4">
    <location>
        <begin position="304"/>
        <end position="325"/>
    </location>
</feature>
<keyword evidence="2 3" id="KW-0175">Coiled coil</keyword>
<keyword evidence="6" id="KW-1185">Reference proteome</keyword>
<dbReference type="AlphaFoldDB" id="A0AAD3P6G6"/>
<comment type="similarity">
    <text evidence="1">Belongs to the FPP family.</text>
</comment>
<dbReference type="PANTHER" id="PTHR31580">
    <property type="entry name" value="FILAMENT-LIKE PLANT PROTEIN 4"/>
    <property type="match status" value="1"/>
</dbReference>
<reference evidence="5" key="1">
    <citation type="submission" date="2023-05" db="EMBL/GenBank/DDBJ databases">
        <title>Nepenthes gracilis genome sequencing.</title>
        <authorList>
            <person name="Fukushima K."/>
        </authorList>
    </citation>
    <scope>NUCLEOTIDE SEQUENCE</scope>
    <source>
        <strain evidence="5">SING2019-196</strain>
    </source>
</reference>
<evidence type="ECO:0000256" key="3">
    <source>
        <dbReference type="SAM" id="Coils"/>
    </source>
</evidence>